<evidence type="ECO:0000256" key="3">
    <source>
        <dbReference type="SAM" id="Phobius"/>
    </source>
</evidence>
<dbReference type="CDD" id="cd22265">
    <property type="entry name" value="UDM1_RNF168"/>
    <property type="match status" value="1"/>
</dbReference>
<evidence type="ECO:0000313" key="5">
    <source>
        <dbReference type="Proteomes" id="UP000320333"/>
    </source>
</evidence>
<proteinExistence type="predicted"/>
<dbReference type="EMBL" id="QEAP01000401">
    <property type="protein sequence ID" value="TPX67321.1"/>
    <property type="molecule type" value="Genomic_DNA"/>
</dbReference>
<keyword evidence="3" id="KW-1133">Transmembrane helix</keyword>
<evidence type="ECO:0000256" key="1">
    <source>
        <dbReference type="SAM" id="Coils"/>
    </source>
</evidence>
<feature type="coiled-coil region" evidence="1">
    <location>
        <begin position="222"/>
        <end position="249"/>
    </location>
</feature>
<keyword evidence="3" id="KW-0472">Membrane</keyword>
<comment type="caution">
    <text evidence="4">The sequence shown here is derived from an EMBL/GenBank/DDBJ whole genome shotgun (WGS) entry which is preliminary data.</text>
</comment>
<evidence type="ECO:0000313" key="4">
    <source>
        <dbReference type="EMBL" id="TPX67321.1"/>
    </source>
</evidence>
<keyword evidence="5" id="KW-1185">Reference proteome</keyword>
<feature type="region of interest" description="Disordered" evidence="2">
    <location>
        <begin position="348"/>
        <end position="369"/>
    </location>
</feature>
<protein>
    <submittedName>
        <fullName evidence="4">Uncharacterized protein</fullName>
    </submittedName>
</protein>
<keyword evidence="3" id="KW-0812">Transmembrane</keyword>
<sequence>MSTANLTGIIIAYPTQQSASCAIQASSCRQDPAPASNGTINYSYTFCGNKTITTSLFTLSNASNNQVPANLFTPPNSPRNQTLLPAGLTCDSTQSPCQRNMTYTCTCYLDLTTSSLCTLQATVDNGPPSILAQIQGNTLYYALAIAGVALVSLCLLSCLAGCFWRWVSGGHSLSPSGIRKYNDERKRMALQRMRDNEARLDELARVRGNELRRDQELETVRMQQLASRALEAEKAKLALEKEMAKIEAERHALIVAETQRRQALTQMIESSEDLQLQREAERELRAIEARKAQREELESASGSKVKVVNTARIENGQTVYSTDIHHERIANTDRDAQILMDQVNRENATRPVPAVTASAGPSEDHRMML</sequence>
<dbReference type="AlphaFoldDB" id="A0A507ETW7"/>
<name>A0A507ETW7_9FUNG</name>
<accession>A0A507ETW7</accession>
<reference evidence="4 5" key="1">
    <citation type="journal article" date="2019" name="Sci. Rep.">
        <title>Comparative genomics of chytrid fungi reveal insights into the obligate biotrophic and pathogenic lifestyle of Synchytrium endobioticum.</title>
        <authorList>
            <person name="van de Vossenberg B.T.L.H."/>
            <person name="Warris S."/>
            <person name="Nguyen H.D.T."/>
            <person name="van Gent-Pelzer M.P.E."/>
            <person name="Joly D.L."/>
            <person name="van de Geest H.C."/>
            <person name="Bonants P.J.M."/>
            <person name="Smith D.S."/>
            <person name="Levesque C.A."/>
            <person name="van der Lee T.A.J."/>
        </authorList>
    </citation>
    <scope>NUCLEOTIDE SEQUENCE [LARGE SCALE GENOMIC DNA]</scope>
    <source>
        <strain evidence="4 5">CBS 675.73</strain>
    </source>
</reference>
<organism evidence="4 5">
    <name type="scientific">Chytriomyces confervae</name>
    <dbReference type="NCBI Taxonomy" id="246404"/>
    <lineage>
        <taxon>Eukaryota</taxon>
        <taxon>Fungi</taxon>
        <taxon>Fungi incertae sedis</taxon>
        <taxon>Chytridiomycota</taxon>
        <taxon>Chytridiomycota incertae sedis</taxon>
        <taxon>Chytridiomycetes</taxon>
        <taxon>Chytridiales</taxon>
        <taxon>Chytriomycetaceae</taxon>
        <taxon>Chytriomyces</taxon>
    </lineage>
</organism>
<dbReference type="Proteomes" id="UP000320333">
    <property type="component" value="Unassembled WGS sequence"/>
</dbReference>
<dbReference type="OrthoDB" id="2124845at2759"/>
<gene>
    <name evidence="4" type="ORF">CcCBS67573_g07528</name>
</gene>
<keyword evidence="1" id="KW-0175">Coiled coil</keyword>
<feature type="transmembrane region" description="Helical" evidence="3">
    <location>
        <begin position="139"/>
        <end position="164"/>
    </location>
</feature>
<evidence type="ECO:0000256" key="2">
    <source>
        <dbReference type="SAM" id="MobiDB-lite"/>
    </source>
</evidence>